<feature type="domain" description="Zona occludens toxin N-terminal" evidence="2">
    <location>
        <begin position="1"/>
        <end position="182"/>
    </location>
</feature>
<evidence type="ECO:0000256" key="1">
    <source>
        <dbReference type="SAM" id="MobiDB-lite"/>
    </source>
</evidence>
<dbReference type="RefSeq" id="WP_271470247.1">
    <property type="nucleotide sequence ID" value="NZ_JANEWF010000003.1"/>
</dbReference>
<accession>A0ABT4Y1J6</accession>
<feature type="region of interest" description="Disordered" evidence="1">
    <location>
        <begin position="351"/>
        <end position="374"/>
    </location>
</feature>
<keyword evidence="4" id="KW-1185">Reference proteome</keyword>
<organism evidence="3 4">
    <name type="scientific">Metapseudomonas resinovorans</name>
    <name type="common">Pseudomonas resinovorans</name>
    <dbReference type="NCBI Taxonomy" id="53412"/>
    <lineage>
        <taxon>Bacteria</taxon>
        <taxon>Pseudomonadati</taxon>
        <taxon>Pseudomonadota</taxon>
        <taxon>Gammaproteobacteria</taxon>
        <taxon>Pseudomonadales</taxon>
        <taxon>Pseudomonadaceae</taxon>
        <taxon>Metapseudomonas</taxon>
    </lineage>
</organism>
<evidence type="ECO:0000313" key="3">
    <source>
        <dbReference type="EMBL" id="MDA8482619.1"/>
    </source>
</evidence>
<dbReference type="Gene3D" id="3.40.50.300">
    <property type="entry name" value="P-loop containing nucleotide triphosphate hydrolases"/>
    <property type="match status" value="1"/>
</dbReference>
<dbReference type="EMBL" id="JANEWF010000003">
    <property type="protein sequence ID" value="MDA8482619.1"/>
    <property type="molecule type" value="Genomic_DNA"/>
</dbReference>
<evidence type="ECO:0000259" key="2">
    <source>
        <dbReference type="Pfam" id="PF05707"/>
    </source>
</evidence>
<feature type="compositionally biased region" description="Polar residues" evidence="1">
    <location>
        <begin position="359"/>
        <end position="368"/>
    </location>
</feature>
<proteinExistence type="predicted"/>
<dbReference type="Pfam" id="PF05707">
    <property type="entry name" value="Zot"/>
    <property type="match status" value="1"/>
</dbReference>
<name>A0ABT4Y1J6_METRE</name>
<protein>
    <submittedName>
        <fullName evidence="3">Zonular occludens toxin domain-containing protein</fullName>
    </submittedName>
</protein>
<comment type="caution">
    <text evidence="3">The sequence shown here is derived from an EMBL/GenBank/DDBJ whole genome shotgun (WGS) entry which is preliminary data.</text>
</comment>
<sequence>MIILRTGKPGHGKTLNAIREIDDKAFKAGRVVYYHNVTGLKPEKLQAAWFEFDDATKWYELPADAIIVVDEAQGSAAVPMFGVRDPRKAIPEHVSRLELIRKNGHELHLITQDPRFLDVHARRLADGHIHFMRVFKSAQLLRFESQFVIEDVEKKTAFKDADKQPVKIDKRFFDVYQSANAGHHFRVNLPKKFILACLVLVVAAVLVYRAYERYKQGSKPVEAAAAAVTEKSLVDKVSDKVDAVLSPQTGSGPKTKAQYLASLEPRIPDIPSTAPVYDELTKPVTHPRLYCLSTSDPFLVAKRPPDTVKDGVSCQCYSQQSTRVMTSFDFCLNAATYGFFDASLPDRPSLETYKANPLPSASTPTPGSDTPPKQVRVTQVPYVKGEFLW</sequence>
<dbReference type="Proteomes" id="UP001211689">
    <property type="component" value="Unassembled WGS sequence"/>
</dbReference>
<reference evidence="3 4" key="1">
    <citation type="submission" date="2022-07" db="EMBL/GenBank/DDBJ databases">
        <title>Genome Analysis of Selected Gammaproteobacteria from Nigerian Food snails.</title>
        <authorList>
            <person name="Okafor A.C."/>
        </authorList>
    </citation>
    <scope>NUCLEOTIDE SEQUENCE [LARGE SCALE GENOMIC DNA]</scope>
    <source>
        <strain evidence="3 4">Awg 2</strain>
    </source>
</reference>
<gene>
    <name evidence="3" type="ORF">NNO07_06020</name>
</gene>
<evidence type="ECO:0000313" key="4">
    <source>
        <dbReference type="Proteomes" id="UP001211689"/>
    </source>
</evidence>
<dbReference type="InterPro" id="IPR027417">
    <property type="entry name" value="P-loop_NTPase"/>
</dbReference>
<dbReference type="InterPro" id="IPR008900">
    <property type="entry name" value="Zot_N"/>
</dbReference>